<sequence length="111" mass="11926">MPLPNGLYKIAFRSASGTDYGVAYMQDGRLRGGDSGMAYVGSYEQDGDLLTVQLSVTQHRAIAGGIGNILGYPNIHIEMAGLIDDGRLNLRGTSKEVPSVRFEARLSHLAD</sequence>
<dbReference type="Proteomes" id="UP001176471">
    <property type="component" value="Unassembled WGS sequence"/>
</dbReference>
<evidence type="ECO:0000313" key="1">
    <source>
        <dbReference type="EMBL" id="MDO7837148.1"/>
    </source>
</evidence>
<evidence type="ECO:0000313" key="2">
    <source>
        <dbReference type="Proteomes" id="UP001176471"/>
    </source>
</evidence>
<keyword evidence="2" id="KW-1185">Reference proteome</keyword>
<protein>
    <submittedName>
        <fullName evidence="1">GrlR family regulatory protein</fullName>
    </submittedName>
</protein>
<organism evidence="1 2">
    <name type="scientific">Sphingobium cyanobacteriorum</name>
    <dbReference type="NCBI Taxonomy" id="3063954"/>
    <lineage>
        <taxon>Bacteria</taxon>
        <taxon>Pseudomonadati</taxon>
        <taxon>Pseudomonadota</taxon>
        <taxon>Alphaproteobacteria</taxon>
        <taxon>Sphingomonadales</taxon>
        <taxon>Sphingomonadaceae</taxon>
        <taxon>Sphingobium</taxon>
    </lineage>
</organism>
<name>A0ABT8ZRH5_9SPHN</name>
<dbReference type="InterPro" id="IPR043019">
    <property type="entry name" value="GrlR_sf"/>
</dbReference>
<reference evidence="1" key="1">
    <citation type="submission" date="2023-07" db="EMBL/GenBank/DDBJ databases">
        <title>Bacterial whole genome sequence for Sphingobium sp. HBC34.</title>
        <authorList>
            <person name="Le V."/>
            <person name="Ko S.-R."/>
            <person name="Ahn C.-Y."/>
            <person name="Oh H.-M."/>
        </authorList>
    </citation>
    <scope>NUCLEOTIDE SEQUENCE</scope>
    <source>
        <strain evidence="1">HBC34</strain>
    </source>
</reference>
<accession>A0ABT8ZRH5</accession>
<comment type="caution">
    <text evidence="1">The sequence shown here is derived from an EMBL/GenBank/DDBJ whole genome shotgun (WGS) entry which is preliminary data.</text>
</comment>
<proteinExistence type="predicted"/>
<dbReference type="Gene3D" id="2.40.128.380">
    <property type="entry name" value="T3SS negative regulator GrlR"/>
    <property type="match status" value="1"/>
</dbReference>
<gene>
    <name evidence="1" type="ORF">Q4610_19055</name>
</gene>
<dbReference type="EMBL" id="JAUQOM010000017">
    <property type="protein sequence ID" value="MDO7837148.1"/>
    <property type="molecule type" value="Genomic_DNA"/>
</dbReference>
<dbReference type="RefSeq" id="WP_304537453.1">
    <property type="nucleotide sequence ID" value="NZ_JAUQOM010000017.1"/>
</dbReference>